<reference evidence="2" key="1">
    <citation type="submission" date="2021-06" db="EMBL/GenBank/DDBJ databases">
        <title>Parelaphostrongylus tenuis whole genome reference sequence.</title>
        <authorList>
            <person name="Garwood T.J."/>
            <person name="Larsen P.A."/>
            <person name="Fountain-Jones N.M."/>
            <person name="Garbe J.R."/>
            <person name="Macchietto M.G."/>
            <person name="Kania S.A."/>
            <person name="Gerhold R.W."/>
            <person name="Richards J.E."/>
            <person name="Wolf T.M."/>
        </authorList>
    </citation>
    <scope>NUCLEOTIDE SEQUENCE</scope>
    <source>
        <strain evidence="2">MNPRO001-30</strain>
        <tissue evidence="2">Meninges</tissue>
    </source>
</reference>
<name>A0AAD5M475_PARTN</name>
<feature type="region of interest" description="Disordered" evidence="1">
    <location>
        <begin position="27"/>
        <end position="152"/>
    </location>
</feature>
<protein>
    <submittedName>
        <fullName evidence="2">Uncharacterized protein</fullName>
    </submittedName>
</protein>
<sequence>MASDRNEMERINELRRRDEEMRRIAAKRREEERRREQEQRQREEERRREFARREEQRIREEQRMHGKQELNKIYPKSREMAKETTVDSGAVDSAGTDDDVPTPNLDDWDYKSDEDDTTRDYHHGDKQIGDGDDDIYGHATTIGSTGTSTERMETQTLSGITKAIEIAADKTAMIHGIDMQGTTVGPGEDDYWDHSVKNDYEDMNVPERASSNQQSDAAPAPMRDGVHQFAAEEGEEGWMMMKRVDEESSAATFISISTTAYPTL</sequence>
<evidence type="ECO:0000313" key="3">
    <source>
        <dbReference type="Proteomes" id="UP001196413"/>
    </source>
</evidence>
<feature type="compositionally biased region" description="Basic and acidic residues" evidence="1">
    <location>
        <begin position="118"/>
        <end position="129"/>
    </location>
</feature>
<gene>
    <name evidence="2" type="ORF">KIN20_006083</name>
</gene>
<feature type="compositionally biased region" description="Polar residues" evidence="1">
    <location>
        <begin position="141"/>
        <end position="152"/>
    </location>
</feature>
<dbReference type="Proteomes" id="UP001196413">
    <property type="component" value="Unassembled WGS sequence"/>
</dbReference>
<keyword evidence="3" id="KW-1185">Reference proteome</keyword>
<accession>A0AAD5M475</accession>
<evidence type="ECO:0000256" key="1">
    <source>
        <dbReference type="SAM" id="MobiDB-lite"/>
    </source>
</evidence>
<feature type="region of interest" description="Disordered" evidence="1">
    <location>
        <begin position="1"/>
        <end position="20"/>
    </location>
</feature>
<dbReference type="EMBL" id="JAHQIW010000834">
    <property type="protein sequence ID" value="KAJ1350318.1"/>
    <property type="molecule type" value="Genomic_DNA"/>
</dbReference>
<comment type="caution">
    <text evidence="2">The sequence shown here is derived from an EMBL/GenBank/DDBJ whole genome shotgun (WGS) entry which is preliminary data.</text>
</comment>
<proteinExistence type="predicted"/>
<evidence type="ECO:0000313" key="2">
    <source>
        <dbReference type="EMBL" id="KAJ1350318.1"/>
    </source>
</evidence>
<feature type="compositionally biased region" description="Basic and acidic residues" evidence="1">
    <location>
        <begin position="27"/>
        <end position="85"/>
    </location>
</feature>
<feature type="region of interest" description="Disordered" evidence="1">
    <location>
        <begin position="204"/>
        <end position="225"/>
    </location>
</feature>
<organism evidence="2 3">
    <name type="scientific">Parelaphostrongylus tenuis</name>
    <name type="common">Meningeal worm</name>
    <dbReference type="NCBI Taxonomy" id="148309"/>
    <lineage>
        <taxon>Eukaryota</taxon>
        <taxon>Metazoa</taxon>
        <taxon>Ecdysozoa</taxon>
        <taxon>Nematoda</taxon>
        <taxon>Chromadorea</taxon>
        <taxon>Rhabditida</taxon>
        <taxon>Rhabditina</taxon>
        <taxon>Rhabditomorpha</taxon>
        <taxon>Strongyloidea</taxon>
        <taxon>Metastrongylidae</taxon>
        <taxon>Parelaphostrongylus</taxon>
    </lineage>
</organism>
<dbReference type="AlphaFoldDB" id="A0AAD5M475"/>